<dbReference type="EMBL" id="AGBW02009828">
    <property type="protein sequence ID" value="OWR49805.1"/>
    <property type="molecule type" value="Genomic_DNA"/>
</dbReference>
<sequence>MFIDRNNKICAAGKQTDQPLENISSSLKWYSLQDEVDALISDAFEPSTLKTEFPPIKDIKKRDMRHASIFSEGSELINPPVKSKMQTLVEDFKNTCYTSYWKKEVGKISDPVPTLPEGFNIYGTVCGLEKRTHDRLYDIILPKNPIIDKTPISKSPGVQKKRNYCFFNKKSTFGIKCEGDRTGKCMRCCLTDDRVNLGTALKQPIADIQAKYKKETAPKLSTSSMPNNNASRVPEGFAFGKIQPPGDQLVECLRSCEVNKYKELLIQCLGHLNTVRKCLSKRFDGSFFYQFYLQLKFLDKANTCWLPKQVVYDQCKIRFIHFQSSLIEPLLSVWKAFDEVNNKIKYKSFIHVINYREPSPELPKISDVPEEYLDFRTTYGDMVRENQVIDTRNMAGIPSGRYLDKDYPITPEGCCKADRTYLPHESDARTCLLPSILTCLGLSHRDLYARRDRKTIMEVFERAGYKLDDEKFKKVWEMAEKYHSQKWVCYETFRKCLCDYEKNQDRKT</sequence>
<evidence type="ECO:0000313" key="3">
    <source>
        <dbReference type="Proteomes" id="UP000007151"/>
    </source>
</evidence>
<evidence type="ECO:0000313" key="2">
    <source>
        <dbReference type="EMBL" id="OWR49805.1"/>
    </source>
</evidence>
<comment type="caution">
    <text evidence="2">The sequence shown here is derived from an EMBL/GenBank/DDBJ whole genome shotgun (WGS) entry which is preliminary data.</text>
</comment>
<proteinExistence type="predicted"/>
<dbReference type="STRING" id="278856.A0A212F7U0"/>
<dbReference type="KEGG" id="dpl:KGM_208417"/>
<dbReference type="InParanoid" id="A0A212F7U0"/>
<organism evidence="2 3">
    <name type="scientific">Danaus plexippus plexippus</name>
    <dbReference type="NCBI Taxonomy" id="278856"/>
    <lineage>
        <taxon>Eukaryota</taxon>
        <taxon>Metazoa</taxon>
        <taxon>Ecdysozoa</taxon>
        <taxon>Arthropoda</taxon>
        <taxon>Hexapoda</taxon>
        <taxon>Insecta</taxon>
        <taxon>Pterygota</taxon>
        <taxon>Neoptera</taxon>
        <taxon>Endopterygota</taxon>
        <taxon>Lepidoptera</taxon>
        <taxon>Glossata</taxon>
        <taxon>Ditrysia</taxon>
        <taxon>Papilionoidea</taxon>
        <taxon>Nymphalidae</taxon>
        <taxon>Danainae</taxon>
        <taxon>Danaini</taxon>
        <taxon>Danaina</taxon>
        <taxon>Danaus</taxon>
        <taxon>Danaus</taxon>
    </lineage>
</organism>
<feature type="domain" description="EFHB C-terminal EF-hand" evidence="1">
    <location>
        <begin position="430"/>
        <end position="502"/>
    </location>
</feature>
<keyword evidence="3" id="KW-1185">Reference proteome</keyword>
<reference evidence="2 3" key="1">
    <citation type="journal article" date="2011" name="Cell">
        <title>The monarch butterfly genome yields insights into long-distance migration.</title>
        <authorList>
            <person name="Zhan S."/>
            <person name="Merlin C."/>
            <person name="Boore J.L."/>
            <person name="Reppert S.M."/>
        </authorList>
    </citation>
    <scope>NUCLEOTIDE SEQUENCE [LARGE SCALE GENOMIC DNA]</scope>
    <source>
        <strain evidence="2">F-2</strain>
    </source>
</reference>
<dbReference type="Proteomes" id="UP000007151">
    <property type="component" value="Unassembled WGS sequence"/>
</dbReference>
<dbReference type="Pfam" id="PF25325">
    <property type="entry name" value="EF-hand_EFHB_C"/>
    <property type="match status" value="1"/>
</dbReference>
<dbReference type="eggNOG" id="ENOG502QV2M">
    <property type="taxonomic scope" value="Eukaryota"/>
</dbReference>
<gene>
    <name evidence="2" type="ORF">KGM_208417</name>
</gene>
<dbReference type="AlphaFoldDB" id="A0A212F7U0"/>
<protein>
    <recommendedName>
        <fullName evidence="1">EFHB C-terminal EF-hand domain-containing protein</fullName>
    </recommendedName>
</protein>
<dbReference type="InterPro" id="IPR057428">
    <property type="entry name" value="EFHB_EF-hand_C"/>
</dbReference>
<accession>A0A212F7U0</accession>
<evidence type="ECO:0000259" key="1">
    <source>
        <dbReference type="Pfam" id="PF25325"/>
    </source>
</evidence>
<name>A0A212F7U0_DANPL</name>